<evidence type="ECO:0000313" key="2">
    <source>
        <dbReference type="Proteomes" id="UP000190961"/>
    </source>
</evidence>
<keyword evidence="2" id="KW-1185">Reference proteome</keyword>
<dbReference type="RefSeq" id="WP_079688943.1">
    <property type="nucleotide sequence ID" value="NZ_FUZU01000003.1"/>
</dbReference>
<protein>
    <submittedName>
        <fullName evidence="1">Uncharacterized protein</fullName>
    </submittedName>
</protein>
<name>A0A1T5M597_9BACT</name>
<sequence>MKNSFLLFCILPCFISCSNDDSDNDPNPNPGLEIGYPQEWVFTAGGETTPPTDPSVAEYDYIYTNGSAMFRDNILKSYPLSDLVEEEKCLWYVAEAGKVDGKMSYTIQLNENKSRFLGVGMSSNKEEVHLYIANGILVTPVGSQSYYAPPDGDDGAEYQFYIHKMPSVNDVTTVAIESAGMPGWFISDSPPGFNYAQNIVTFQQSKNATGAPKWQCRGAN</sequence>
<gene>
    <name evidence="1" type="ORF">SAMN05660236_4414</name>
</gene>
<dbReference type="AlphaFoldDB" id="A0A1T5M597"/>
<reference evidence="1 2" key="1">
    <citation type="submission" date="2017-02" db="EMBL/GenBank/DDBJ databases">
        <authorList>
            <person name="Peterson S.W."/>
        </authorList>
    </citation>
    <scope>NUCLEOTIDE SEQUENCE [LARGE SCALE GENOMIC DNA]</scope>
    <source>
        <strain evidence="1 2">DSM 25262</strain>
    </source>
</reference>
<dbReference type="EMBL" id="FUZU01000003">
    <property type="protein sequence ID" value="SKC83303.1"/>
    <property type="molecule type" value="Genomic_DNA"/>
</dbReference>
<evidence type="ECO:0000313" key="1">
    <source>
        <dbReference type="EMBL" id="SKC83303.1"/>
    </source>
</evidence>
<proteinExistence type="predicted"/>
<dbReference type="Proteomes" id="UP000190961">
    <property type="component" value="Unassembled WGS sequence"/>
</dbReference>
<dbReference type="OrthoDB" id="9834861at2"/>
<organism evidence="1 2">
    <name type="scientific">Ohtaekwangia koreensis</name>
    <dbReference type="NCBI Taxonomy" id="688867"/>
    <lineage>
        <taxon>Bacteria</taxon>
        <taxon>Pseudomonadati</taxon>
        <taxon>Bacteroidota</taxon>
        <taxon>Cytophagia</taxon>
        <taxon>Cytophagales</taxon>
        <taxon>Fulvivirgaceae</taxon>
        <taxon>Ohtaekwangia</taxon>
    </lineage>
</organism>
<accession>A0A1T5M597</accession>